<dbReference type="Gene3D" id="3.30.300.30">
    <property type="match status" value="1"/>
</dbReference>
<dbReference type="PROSITE" id="PS00455">
    <property type="entry name" value="AMP_BINDING"/>
    <property type="match status" value="1"/>
</dbReference>
<evidence type="ECO:0000259" key="4">
    <source>
        <dbReference type="Pfam" id="PF13193"/>
    </source>
</evidence>
<dbReference type="Gene3D" id="3.40.50.12780">
    <property type="entry name" value="N-terminal domain of ligase-like"/>
    <property type="match status" value="1"/>
</dbReference>
<evidence type="ECO:0000256" key="2">
    <source>
        <dbReference type="ARBA" id="ARBA00022598"/>
    </source>
</evidence>
<feature type="domain" description="AMP-dependent synthetase/ligase" evidence="3">
    <location>
        <begin position="27"/>
        <end position="394"/>
    </location>
</feature>
<dbReference type="PANTHER" id="PTHR43767:SF11">
    <property type="entry name" value="MEDIUM-CHAIN-FATTY-ACID--COA LIGASE"/>
    <property type="match status" value="1"/>
</dbReference>
<dbReference type="SUPFAM" id="SSF56801">
    <property type="entry name" value="Acetyl-CoA synthetase-like"/>
    <property type="match status" value="1"/>
</dbReference>
<dbReference type="GO" id="GO:0016877">
    <property type="term" value="F:ligase activity, forming carbon-sulfur bonds"/>
    <property type="evidence" value="ECO:0007669"/>
    <property type="project" value="UniProtKB-ARBA"/>
</dbReference>
<reference evidence="5 6" key="1">
    <citation type="submission" date="2018-06" db="EMBL/GenBank/DDBJ databases">
        <title>Genomic Encyclopedia of Type Strains, Phase IV (KMG-IV): sequencing the most valuable type-strain genomes for metagenomic binning, comparative biology and taxonomic classification.</title>
        <authorList>
            <person name="Goeker M."/>
        </authorList>
    </citation>
    <scope>NUCLEOTIDE SEQUENCE [LARGE SCALE GENOMIC DNA]</scope>
    <source>
        <strain evidence="5 6">DSM 45521</strain>
    </source>
</reference>
<dbReference type="Pfam" id="PF13193">
    <property type="entry name" value="AMP-binding_C"/>
    <property type="match status" value="1"/>
</dbReference>
<comment type="similarity">
    <text evidence="1">Belongs to the ATP-dependent AMP-binding enzyme family.</text>
</comment>
<keyword evidence="2" id="KW-0436">Ligase</keyword>
<accession>A0A318RQU6</accession>
<name>A0A318RQU6_WILLI</name>
<evidence type="ECO:0000259" key="3">
    <source>
        <dbReference type="Pfam" id="PF00501"/>
    </source>
</evidence>
<evidence type="ECO:0000313" key="6">
    <source>
        <dbReference type="Proteomes" id="UP000247591"/>
    </source>
</evidence>
<dbReference type="InterPro" id="IPR020845">
    <property type="entry name" value="AMP-binding_CS"/>
</dbReference>
<dbReference type="NCBIfam" id="NF004837">
    <property type="entry name" value="PRK06187.1"/>
    <property type="match status" value="1"/>
</dbReference>
<dbReference type="RefSeq" id="WP_245937781.1">
    <property type="nucleotide sequence ID" value="NZ_QJSP01000003.1"/>
</dbReference>
<dbReference type="InterPro" id="IPR042099">
    <property type="entry name" value="ANL_N_sf"/>
</dbReference>
<dbReference type="InterPro" id="IPR045851">
    <property type="entry name" value="AMP-bd_C_sf"/>
</dbReference>
<dbReference type="EMBL" id="QJSP01000003">
    <property type="protein sequence ID" value="PYE19486.1"/>
    <property type="molecule type" value="Genomic_DNA"/>
</dbReference>
<evidence type="ECO:0000256" key="1">
    <source>
        <dbReference type="ARBA" id="ARBA00006432"/>
    </source>
</evidence>
<dbReference type="AlphaFoldDB" id="A0A318RQU6"/>
<feature type="domain" description="AMP-binding enzyme C-terminal" evidence="4">
    <location>
        <begin position="443"/>
        <end position="517"/>
    </location>
</feature>
<dbReference type="InterPro" id="IPR000873">
    <property type="entry name" value="AMP-dep_synth/lig_dom"/>
</dbReference>
<dbReference type="Pfam" id="PF00501">
    <property type="entry name" value="AMP-binding"/>
    <property type="match status" value="1"/>
</dbReference>
<dbReference type="InterPro" id="IPR025110">
    <property type="entry name" value="AMP-bd_C"/>
</dbReference>
<dbReference type="InterPro" id="IPR050237">
    <property type="entry name" value="ATP-dep_AMP-bd_enzyme"/>
</dbReference>
<proteinExistence type="inferred from homology"/>
<organism evidence="5 6">
    <name type="scientific">Williamsia limnetica</name>
    <dbReference type="NCBI Taxonomy" id="882452"/>
    <lineage>
        <taxon>Bacteria</taxon>
        <taxon>Bacillati</taxon>
        <taxon>Actinomycetota</taxon>
        <taxon>Actinomycetes</taxon>
        <taxon>Mycobacteriales</taxon>
        <taxon>Nocardiaceae</taxon>
        <taxon>Williamsia</taxon>
    </lineage>
</organism>
<keyword evidence="6" id="KW-1185">Reference proteome</keyword>
<protein>
    <submittedName>
        <fullName evidence="5">Fatty-acyl-CoA synthase</fullName>
    </submittedName>
</protein>
<dbReference type="FunFam" id="3.30.300.30:FF:000008">
    <property type="entry name" value="2,3-dihydroxybenzoate-AMP ligase"/>
    <property type="match status" value="1"/>
</dbReference>
<dbReference type="Proteomes" id="UP000247591">
    <property type="component" value="Unassembled WGS sequence"/>
</dbReference>
<evidence type="ECO:0000313" key="5">
    <source>
        <dbReference type="EMBL" id="PYE19486.1"/>
    </source>
</evidence>
<dbReference type="PANTHER" id="PTHR43767">
    <property type="entry name" value="LONG-CHAIN-FATTY-ACID--COA LIGASE"/>
    <property type="match status" value="1"/>
</dbReference>
<gene>
    <name evidence="5" type="ORF">DFR67_103399</name>
</gene>
<comment type="caution">
    <text evidence="5">The sequence shown here is derived from an EMBL/GenBank/DDBJ whole genome shotgun (WGS) entry which is preliminary data.</text>
</comment>
<sequence>MNQLSPIGGQLLITDFLFRARDMFGRKEIIEYTEGVETHRYDYATYADRVIRLAGALVELGVRPGDRVATLAWNHHRHLELYMAIPLAGAVLHTVNLRLEPDEIAYIVDHADDTMIFADASLLPLLDVTRSRRPQMKVVVTDEPEYADAVAGYEQLIAESTLLAEIPPRTENDLAALCYTSGTTGAPKGVGYTHRALYLHTFAACLADGHAISERDRVCHVVPMFHANAWGIPFAALMSGAEQVLPGPHPTPPQIATIVAAESVTYTGMVPTVAVDLLDHAVASGTDFSSLRALVLGGSTPSVRLIADLEDKLGVRVFQGWGMTEISPMATFSRPPAAADDDPALRHDHVRKQGRLLPGLHWKLVDAEGSEVPQDGKSQGEVLMRGPWVATTYYNESHPDKFVDGWLRTGDIGIIDEQGYLEIVDRAKDLIKSGGEWISSVALEQALLQNSAVADAAVIAVKHPRWQERPVAFVVFHQGERLSSQAVLDELAERVPKWWLPEQIVATDVLPRTSVGKVDKKTLRTSASEQADLWDPTNATIAAVPHGGVSS</sequence>